<dbReference type="InterPro" id="IPR002156">
    <property type="entry name" value="RNaseH_domain"/>
</dbReference>
<dbReference type="GO" id="GO:0003676">
    <property type="term" value="F:nucleic acid binding"/>
    <property type="evidence" value="ECO:0007669"/>
    <property type="project" value="InterPro"/>
</dbReference>
<dbReference type="PANTHER" id="PTHR47723">
    <property type="entry name" value="OS05G0353850 PROTEIN"/>
    <property type="match status" value="1"/>
</dbReference>
<evidence type="ECO:0000259" key="1">
    <source>
        <dbReference type="Pfam" id="PF13456"/>
    </source>
</evidence>
<dbReference type="GO" id="GO:0004523">
    <property type="term" value="F:RNA-DNA hybrid ribonuclease activity"/>
    <property type="evidence" value="ECO:0007669"/>
    <property type="project" value="InterPro"/>
</dbReference>
<dbReference type="EMBL" id="QPKB01000005">
    <property type="protein sequence ID" value="RWR84193.1"/>
    <property type="molecule type" value="Genomic_DNA"/>
</dbReference>
<sequence>MAHRFLHYQNNRLMPPKNWTPPPPAVHKSNIDWSFAYANGTAGIGGILRNEHGQLIQAFACAIVARWSLEAELQAFLRGIQMCVDQDTHGIHHRRRLLHYMKIPGGSKTQP</sequence>
<evidence type="ECO:0000313" key="2">
    <source>
        <dbReference type="EMBL" id="RWR84193.1"/>
    </source>
</evidence>
<dbReference type="CDD" id="cd06222">
    <property type="entry name" value="RNase_H_like"/>
    <property type="match status" value="1"/>
</dbReference>
<dbReference type="InterPro" id="IPR044730">
    <property type="entry name" value="RNase_H-like_dom_plant"/>
</dbReference>
<dbReference type="InterPro" id="IPR053151">
    <property type="entry name" value="RNase_H-like"/>
</dbReference>
<accession>A0A443P082</accession>
<reference evidence="2 3" key="1">
    <citation type="journal article" date="2019" name="Nat. Plants">
        <title>Stout camphor tree genome fills gaps in understanding of flowering plant genome evolution.</title>
        <authorList>
            <person name="Chaw S.M."/>
            <person name="Liu Y.C."/>
            <person name="Wu Y.W."/>
            <person name="Wang H.Y."/>
            <person name="Lin C.I."/>
            <person name="Wu C.S."/>
            <person name="Ke H.M."/>
            <person name="Chang L.Y."/>
            <person name="Hsu C.Y."/>
            <person name="Yang H.T."/>
            <person name="Sudianto E."/>
            <person name="Hsu M.H."/>
            <person name="Wu K.P."/>
            <person name="Wang L.N."/>
            <person name="Leebens-Mack J.H."/>
            <person name="Tsai I.J."/>
        </authorList>
    </citation>
    <scope>NUCLEOTIDE SEQUENCE [LARGE SCALE GENOMIC DNA]</scope>
    <source>
        <strain evidence="3">cv. Chaw 1501</strain>
        <tissue evidence="2">Young leaves</tissue>
    </source>
</reference>
<proteinExistence type="predicted"/>
<dbReference type="Proteomes" id="UP000283530">
    <property type="component" value="Unassembled WGS sequence"/>
</dbReference>
<dbReference type="OrthoDB" id="1752183at2759"/>
<dbReference type="Pfam" id="PF13456">
    <property type="entry name" value="RVT_3"/>
    <property type="match status" value="1"/>
</dbReference>
<dbReference type="PANTHER" id="PTHR47723:SF19">
    <property type="entry name" value="POLYNUCLEOTIDYL TRANSFERASE, RIBONUCLEASE H-LIKE SUPERFAMILY PROTEIN"/>
    <property type="match status" value="1"/>
</dbReference>
<protein>
    <submittedName>
        <fullName evidence="2">Germin-like protein subfamily 1 member 17</fullName>
    </submittedName>
</protein>
<dbReference type="InterPro" id="IPR036397">
    <property type="entry name" value="RNaseH_sf"/>
</dbReference>
<comment type="caution">
    <text evidence="2">The sequence shown here is derived from an EMBL/GenBank/DDBJ whole genome shotgun (WGS) entry which is preliminary data.</text>
</comment>
<organism evidence="2 3">
    <name type="scientific">Cinnamomum micranthum f. kanehirae</name>
    <dbReference type="NCBI Taxonomy" id="337451"/>
    <lineage>
        <taxon>Eukaryota</taxon>
        <taxon>Viridiplantae</taxon>
        <taxon>Streptophyta</taxon>
        <taxon>Embryophyta</taxon>
        <taxon>Tracheophyta</taxon>
        <taxon>Spermatophyta</taxon>
        <taxon>Magnoliopsida</taxon>
        <taxon>Magnoliidae</taxon>
        <taxon>Laurales</taxon>
        <taxon>Lauraceae</taxon>
        <taxon>Cinnamomum</taxon>
    </lineage>
</organism>
<dbReference type="AlphaFoldDB" id="A0A443P082"/>
<feature type="domain" description="RNase H type-1" evidence="1">
    <location>
        <begin position="31"/>
        <end position="91"/>
    </location>
</feature>
<keyword evidence="3" id="KW-1185">Reference proteome</keyword>
<gene>
    <name evidence="2" type="ORF">CKAN_01298400</name>
</gene>
<dbReference type="Gene3D" id="3.30.420.10">
    <property type="entry name" value="Ribonuclease H-like superfamily/Ribonuclease H"/>
    <property type="match status" value="1"/>
</dbReference>
<name>A0A443P082_9MAGN</name>
<evidence type="ECO:0000313" key="3">
    <source>
        <dbReference type="Proteomes" id="UP000283530"/>
    </source>
</evidence>